<evidence type="ECO:0000259" key="2">
    <source>
        <dbReference type="PROSITE" id="PS50930"/>
    </source>
</evidence>
<keyword evidence="4" id="KW-1185">Reference proteome</keyword>
<dbReference type="GO" id="GO:0003677">
    <property type="term" value="F:DNA binding"/>
    <property type="evidence" value="ECO:0007669"/>
    <property type="project" value="InterPro"/>
</dbReference>
<dbReference type="EMBL" id="QCXX01000005">
    <property type="protein sequence ID" value="PUV23151.1"/>
    <property type="molecule type" value="Genomic_DNA"/>
</dbReference>
<reference evidence="3 4" key="1">
    <citation type="submission" date="2018-04" db="EMBL/GenBank/DDBJ databases">
        <title>Sphingobacterium sp. M46 Genome.</title>
        <authorList>
            <person name="Cheng J."/>
            <person name="Li Y."/>
        </authorList>
    </citation>
    <scope>NUCLEOTIDE SEQUENCE [LARGE SCALE GENOMIC DNA]</scope>
    <source>
        <strain evidence="3 4">M46</strain>
    </source>
</reference>
<dbReference type="RefSeq" id="WP_108635470.1">
    <property type="nucleotide sequence ID" value="NZ_QCXX01000005.1"/>
</dbReference>
<feature type="domain" description="HTH LytTR-type" evidence="2">
    <location>
        <begin position="250"/>
        <end position="314"/>
    </location>
</feature>
<feature type="transmembrane region" description="Helical" evidence="1">
    <location>
        <begin position="57"/>
        <end position="77"/>
    </location>
</feature>
<dbReference type="Gene3D" id="2.40.50.1020">
    <property type="entry name" value="LytTr DNA-binding domain"/>
    <property type="match status" value="1"/>
</dbReference>
<protein>
    <recommendedName>
        <fullName evidence="2">HTH LytTR-type domain-containing protein</fullName>
    </recommendedName>
</protein>
<dbReference type="SMART" id="SM00850">
    <property type="entry name" value="LytTR"/>
    <property type="match status" value="1"/>
</dbReference>
<comment type="caution">
    <text evidence="3">The sequence shown here is derived from an EMBL/GenBank/DDBJ whole genome shotgun (WGS) entry which is preliminary data.</text>
</comment>
<keyword evidence="1" id="KW-0472">Membrane</keyword>
<dbReference type="PROSITE" id="PS50930">
    <property type="entry name" value="HTH_LYTTR"/>
    <property type="match status" value="1"/>
</dbReference>
<evidence type="ECO:0000313" key="3">
    <source>
        <dbReference type="EMBL" id="PUV23151.1"/>
    </source>
</evidence>
<accession>A0A363NR65</accession>
<name>A0A363NR65_9SPHI</name>
<dbReference type="OrthoDB" id="1118393at2"/>
<proteinExistence type="predicted"/>
<gene>
    <name evidence="3" type="ORF">DCO56_19775</name>
</gene>
<dbReference type="Proteomes" id="UP000250831">
    <property type="component" value="Unassembled WGS sequence"/>
</dbReference>
<evidence type="ECO:0000256" key="1">
    <source>
        <dbReference type="SAM" id="Phobius"/>
    </source>
</evidence>
<dbReference type="InterPro" id="IPR007492">
    <property type="entry name" value="LytTR_DNA-bd_dom"/>
</dbReference>
<keyword evidence="1" id="KW-0812">Transmembrane</keyword>
<organism evidence="3 4">
    <name type="scientific">Sphingobacterium athyrii</name>
    <dbReference type="NCBI Taxonomy" id="2152717"/>
    <lineage>
        <taxon>Bacteria</taxon>
        <taxon>Pseudomonadati</taxon>
        <taxon>Bacteroidota</taxon>
        <taxon>Sphingobacteriia</taxon>
        <taxon>Sphingobacteriales</taxon>
        <taxon>Sphingobacteriaceae</taxon>
        <taxon>Sphingobacterium</taxon>
    </lineage>
</organism>
<dbReference type="Pfam" id="PF04397">
    <property type="entry name" value="LytTR"/>
    <property type="match status" value="1"/>
</dbReference>
<sequence>MISLTRWLGRHQQVIPEIFSLRTSLRYAFLLGGSCYLFLIIFQPFGTYNFEDSGKYILLMGYGGIFALSYLFASALLANRKKWTVKKEFLRMLLVYVAATILNFLYNSCIVSRVSMQWINLLYMGLYTLSLYVPIGLIYFLTLIKTDRGKPTESVSVPFAQRQVLPIRVSLPAQRISNLGAHTPAAPLLASLPDQHAVVSDNSTVVCLANGSQLLCFGRQDFIFAKSMDNYCEVYFYENKIAKKEIIRITLGKLAEQLTDANIHRCHRSYLVNFDKILVKEGNAKGFLLRFADRDEYALVSRSMLPAVRAYLLK</sequence>
<dbReference type="AlphaFoldDB" id="A0A363NR65"/>
<feature type="transmembrane region" description="Helical" evidence="1">
    <location>
        <begin position="89"/>
        <end position="106"/>
    </location>
</feature>
<feature type="transmembrane region" description="Helical" evidence="1">
    <location>
        <begin position="118"/>
        <end position="141"/>
    </location>
</feature>
<keyword evidence="1" id="KW-1133">Transmembrane helix</keyword>
<feature type="transmembrane region" description="Helical" evidence="1">
    <location>
        <begin position="27"/>
        <end position="45"/>
    </location>
</feature>
<evidence type="ECO:0000313" key="4">
    <source>
        <dbReference type="Proteomes" id="UP000250831"/>
    </source>
</evidence>